<feature type="transmembrane region" description="Helical" evidence="1">
    <location>
        <begin position="53"/>
        <end position="73"/>
    </location>
</feature>
<dbReference type="InterPro" id="IPR038213">
    <property type="entry name" value="IFI6/IFI27-like_sf"/>
</dbReference>
<sequence length="144" mass="15336">MPPPLALLKSSIDSIHQETFSGSLNRFVENRNSVWEFIGEHWFRFLAWLAQPHIYAVIIAWAITFTAVTFLLLSLGFGPVGVAAGSVAAAFQGCAYGAFTPAGGIFATLTSFAMLGLLMPAVVLIASLLATTVATIVWMCGVGR</sequence>
<dbReference type="OrthoDB" id="440424at2759"/>
<evidence type="ECO:0000313" key="2">
    <source>
        <dbReference type="EMBL" id="KAF2210291.1"/>
    </source>
</evidence>
<dbReference type="Proteomes" id="UP000799539">
    <property type="component" value="Unassembled WGS sequence"/>
</dbReference>
<name>A0A6A6FA50_9PEZI</name>
<dbReference type="EMBL" id="ML992682">
    <property type="protein sequence ID" value="KAF2210291.1"/>
    <property type="molecule type" value="Genomic_DNA"/>
</dbReference>
<evidence type="ECO:0000256" key="1">
    <source>
        <dbReference type="SAM" id="Phobius"/>
    </source>
</evidence>
<feature type="transmembrane region" description="Helical" evidence="1">
    <location>
        <begin position="105"/>
        <end position="138"/>
    </location>
</feature>
<accession>A0A6A6FA50</accession>
<feature type="transmembrane region" description="Helical" evidence="1">
    <location>
        <begin position="80"/>
        <end position="99"/>
    </location>
</feature>
<keyword evidence="1" id="KW-0472">Membrane</keyword>
<keyword evidence="3" id="KW-1185">Reference proteome</keyword>
<proteinExistence type="predicted"/>
<organism evidence="2 3">
    <name type="scientific">Cercospora zeae-maydis SCOH1-5</name>
    <dbReference type="NCBI Taxonomy" id="717836"/>
    <lineage>
        <taxon>Eukaryota</taxon>
        <taxon>Fungi</taxon>
        <taxon>Dikarya</taxon>
        <taxon>Ascomycota</taxon>
        <taxon>Pezizomycotina</taxon>
        <taxon>Dothideomycetes</taxon>
        <taxon>Dothideomycetidae</taxon>
        <taxon>Mycosphaerellales</taxon>
        <taxon>Mycosphaerellaceae</taxon>
        <taxon>Cercospora</taxon>
    </lineage>
</organism>
<reference evidence="2" key="1">
    <citation type="journal article" date="2020" name="Stud. Mycol.">
        <title>101 Dothideomycetes genomes: a test case for predicting lifestyles and emergence of pathogens.</title>
        <authorList>
            <person name="Haridas S."/>
            <person name="Albert R."/>
            <person name="Binder M."/>
            <person name="Bloem J."/>
            <person name="Labutti K."/>
            <person name="Salamov A."/>
            <person name="Andreopoulos B."/>
            <person name="Baker S."/>
            <person name="Barry K."/>
            <person name="Bills G."/>
            <person name="Bluhm B."/>
            <person name="Cannon C."/>
            <person name="Castanera R."/>
            <person name="Culley D."/>
            <person name="Daum C."/>
            <person name="Ezra D."/>
            <person name="Gonzalez J."/>
            <person name="Henrissat B."/>
            <person name="Kuo A."/>
            <person name="Liang C."/>
            <person name="Lipzen A."/>
            <person name="Lutzoni F."/>
            <person name="Magnuson J."/>
            <person name="Mondo S."/>
            <person name="Nolan M."/>
            <person name="Ohm R."/>
            <person name="Pangilinan J."/>
            <person name="Park H.-J."/>
            <person name="Ramirez L."/>
            <person name="Alfaro M."/>
            <person name="Sun H."/>
            <person name="Tritt A."/>
            <person name="Yoshinaga Y."/>
            <person name="Zwiers L.-H."/>
            <person name="Turgeon B."/>
            <person name="Goodwin S."/>
            <person name="Spatafora J."/>
            <person name="Crous P."/>
            <person name="Grigoriev I."/>
        </authorList>
    </citation>
    <scope>NUCLEOTIDE SEQUENCE</scope>
    <source>
        <strain evidence="2">SCOH1-5</strain>
    </source>
</reference>
<evidence type="ECO:0000313" key="3">
    <source>
        <dbReference type="Proteomes" id="UP000799539"/>
    </source>
</evidence>
<keyword evidence="1" id="KW-0812">Transmembrane</keyword>
<dbReference type="Gene3D" id="6.10.110.10">
    <property type="match status" value="1"/>
</dbReference>
<keyword evidence="1" id="KW-1133">Transmembrane helix</keyword>
<gene>
    <name evidence="2" type="ORF">CERZMDRAFT_69565</name>
</gene>
<dbReference type="AlphaFoldDB" id="A0A6A6FA50"/>
<protein>
    <submittedName>
        <fullName evidence="2">Uncharacterized protein</fullName>
    </submittedName>
</protein>